<evidence type="ECO:0000313" key="4">
    <source>
        <dbReference type="Proteomes" id="UP000318199"/>
    </source>
</evidence>
<sequence>MKKLTSSLLAVAALATLAGCANMAAAPAPAEAPARAEKAVAVTMSNRLIKFNAGQPGRILSSKAITGLQPGEQVLGIDYRVAKDMLYAIGSSGRLYTLDEDTAVAKPVGEPFAVRLEGTEIGFDFNPTVDRIRVVSNSGQNLRLHPDTGAVVDSNADTAGVQIDGKLAYAAGDAGAGKTPSVVGAAYSYNKANPRITTNYALDAASGTLVTQGSREGATPAVSPNTGSLFTVGSLRMPFRTAAFDIQAVSDVAFAALDNGTGSSRWVTIDLNTGMATSLGTVGGGEAVRAIALEP</sequence>
<dbReference type="Pfam" id="PF14339">
    <property type="entry name" value="DUF4394"/>
    <property type="match status" value="1"/>
</dbReference>
<dbReference type="InterPro" id="IPR025507">
    <property type="entry name" value="DUF4394"/>
</dbReference>
<reference evidence="3 4" key="1">
    <citation type="submission" date="2019-07" db="EMBL/GenBank/DDBJ databases">
        <title>Caenimonas sedimenti sp. nov., isolated from activated sludge.</title>
        <authorList>
            <person name="Xu J."/>
        </authorList>
    </citation>
    <scope>NUCLEOTIDE SEQUENCE [LARGE SCALE GENOMIC DNA]</scope>
    <source>
        <strain evidence="3 4">HX-9-20</strain>
    </source>
</reference>
<dbReference type="OrthoDB" id="531718at2"/>
<gene>
    <name evidence="3" type="ORF">FN976_19565</name>
</gene>
<dbReference type="AlphaFoldDB" id="A0A562ZMD9"/>
<evidence type="ECO:0000256" key="1">
    <source>
        <dbReference type="SAM" id="SignalP"/>
    </source>
</evidence>
<name>A0A562ZMD9_9BURK</name>
<dbReference type="EMBL" id="VOBQ01000015">
    <property type="protein sequence ID" value="TWO69485.1"/>
    <property type="molecule type" value="Genomic_DNA"/>
</dbReference>
<keyword evidence="1" id="KW-0732">Signal</keyword>
<keyword evidence="4" id="KW-1185">Reference proteome</keyword>
<feature type="chain" id="PRO_5021759412" evidence="1">
    <location>
        <begin position="24"/>
        <end position="295"/>
    </location>
</feature>
<organism evidence="3 4">
    <name type="scientific">Caenimonas sedimenti</name>
    <dbReference type="NCBI Taxonomy" id="2596921"/>
    <lineage>
        <taxon>Bacteria</taxon>
        <taxon>Pseudomonadati</taxon>
        <taxon>Pseudomonadota</taxon>
        <taxon>Betaproteobacteria</taxon>
        <taxon>Burkholderiales</taxon>
        <taxon>Comamonadaceae</taxon>
        <taxon>Caenimonas</taxon>
    </lineage>
</organism>
<feature type="domain" description="DUF4394" evidence="2">
    <location>
        <begin position="47"/>
        <end position="292"/>
    </location>
</feature>
<comment type="caution">
    <text evidence="3">The sequence shown here is derived from an EMBL/GenBank/DDBJ whole genome shotgun (WGS) entry which is preliminary data.</text>
</comment>
<dbReference type="SUPFAM" id="SSF75011">
    <property type="entry name" value="3-carboxy-cis,cis-mucoante lactonizing enzyme"/>
    <property type="match status" value="1"/>
</dbReference>
<evidence type="ECO:0000259" key="2">
    <source>
        <dbReference type="Pfam" id="PF14339"/>
    </source>
</evidence>
<dbReference type="Proteomes" id="UP000318199">
    <property type="component" value="Unassembled WGS sequence"/>
</dbReference>
<protein>
    <submittedName>
        <fullName evidence="3">DUF4394 domain-containing protein</fullName>
    </submittedName>
</protein>
<accession>A0A562ZMD9</accession>
<evidence type="ECO:0000313" key="3">
    <source>
        <dbReference type="EMBL" id="TWO69485.1"/>
    </source>
</evidence>
<dbReference type="RefSeq" id="WP_145894743.1">
    <property type="nucleotide sequence ID" value="NZ_VOBQ01000015.1"/>
</dbReference>
<feature type="signal peptide" evidence="1">
    <location>
        <begin position="1"/>
        <end position="23"/>
    </location>
</feature>
<proteinExistence type="predicted"/>
<dbReference type="PROSITE" id="PS51257">
    <property type="entry name" value="PROKAR_LIPOPROTEIN"/>
    <property type="match status" value="1"/>
</dbReference>